<dbReference type="EMBL" id="BKCJ010007935">
    <property type="protein sequence ID" value="GEU79738.1"/>
    <property type="molecule type" value="Genomic_DNA"/>
</dbReference>
<organism evidence="3">
    <name type="scientific">Tanacetum cinerariifolium</name>
    <name type="common">Dalmatian daisy</name>
    <name type="synonym">Chrysanthemum cinerariifolium</name>
    <dbReference type="NCBI Taxonomy" id="118510"/>
    <lineage>
        <taxon>Eukaryota</taxon>
        <taxon>Viridiplantae</taxon>
        <taxon>Streptophyta</taxon>
        <taxon>Embryophyta</taxon>
        <taxon>Tracheophyta</taxon>
        <taxon>Spermatophyta</taxon>
        <taxon>Magnoliopsida</taxon>
        <taxon>eudicotyledons</taxon>
        <taxon>Gunneridae</taxon>
        <taxon>Pentapetalae</taxon>
        <taxon>asterids</taxon>
        <taxon>campanulids</taxon>
        <taxon>Asterales</taxon>
        <taxon>Asteraceae</taxon>
        <taxon>Asteroideae</taxon>
        <taxon>Anthemideae</taxon>
        <taxon>Anthemidinae</taxon>
        <taxon>Tanacetum</taxon>
    </lineage>
</organism>
<gene>
    <name evidence="2" type="ORF">Tci_050251</name>
    <name evidence="3" type="ORF">Tci_051716</name>
</gene>
<feature type="compositionally biased region" description="Basic and acidic residues" evidence="1">
    <location>
        <begin position="239"/>
        <end position="268"/>
    </location>
</feature>
<name>A0A6L2N0K2_TANCI</name>
<feature type="compositionally biased region" description="Basic and acidic residues" evidence="1">
    <location>
        <begin position="122"/>
        <end position="132"/>
    </location>
</feature>
<feature type="region of interest" description="Disordered" evidence="1">
    <location>
        <begin position="111"/>
        <end position="177"/>
    </location>
</feature>
<reference evidence="3" key="1">
    <citation type="journal article" date="2019" name="Sci. Rep.">
        <title>Draft genome of Tanacetum cinerariifolium, the natural source of mosquito coil.</title>
        <authorList>
            <person name="Yamashiro T."/>
            <person name="Shiraishi A."/>
            <person name="Satake H."/>
            <person name="Nakayama K."/>
        </authorList>
    </citation>
    <scope>NUCLEOTIDE SEQUENCE</scope>
</reference>
<protein>
    <submittedName>
        <fullName evidence="3">Paired amphipathic helix protein Sin3-like 2 isoform X1</fullName>
    </submittedName>
</protein>
<accession>A0A6L2N0K2</accession>
<feature type="region of interest" description="Disordered" evidence="1">
    <location>
        <begin position="219"/>
        <end position="268"/>
    </location>
</feature>
<evidence type="ECO:0000313" key="3">
    <source>
        <dbReference type="EMBL" id="GEU79738.1"/>
    </source>
</evidence>
<proteinExistence type="predicted"/>
<dbReference type="AlphaFoldDB" id="A0A6L2N0K2"/>
<evidence type="ECO:0000256" key="1">
    <source>
        <dbReference type="SAM" id="MobiDB-lite"/>
    </source>
</evidence>
<feature type="compositionally biased region" description="Polar residues" evidence="1">
    <location>
        <begin position="163"/>
        <end position="173"/>
    </location>
</feature>
<evidence type="ECO:0000313" key="2">
    <source>
        <dbReference type="EMBL" id="GEU78273.1"/>
    </source>
</evidence>
<dbReference type="EMBL" id="BKCJ010007639">
    <property type="protein sequence ID" value="GEU78273.1"/>
    <property type="molecule type" value="Genomic_DNA"/>
</dbReference>
<comment type="caution">
    <text evidence="3">The sequence shown here is derived from an EMBL/GenBank/DDBJ whole genome shotgun (WGS) entry which is preliminary data.</text>
</comment>
<sequence length="268" mass="29849">MRDIGVKLHIGGESDLIKGLVAKIKETKEKSQKNDDVLYSVVVRSRHFIVQHLEYDLIDKDIHEDLFKIIKYLCEEVCSTKEQMNQVLKLWTTFLEPMLYVLSRPENSDNVEDVEISTRGATRNEGKSDGSLRGDSFTFNNVKQGKQACNGDDNVSPKRVDSSKQGGTLSTPPVANGNFAKFKKEVGKLSPNVYFDKADLAAYGDHNGSDAKAKHSIEIDADADDEDIKNVPEGGNDVSRSESTDDECSREYHEDGDRNDLDGKAESK</sequence>